<evidence type="ECO:0008006" key="3">
    <source>
        <dbReference type="Google" id="ProtNLM"/>
    </source>
</evidence>
<dbReference type="Proteomes" id="UP000004245">
    <property type="component" value="Unassembled WGS sequence"/>
</dbReference>
<dbReference type="HOGENOM" id="CLU_817880_0_0_11"/>
<reference evidence="1" key="1">
    <citation type="submission" date="2011-01" db="EMBL/GenBank/DDBJ databases">
        <authorList>
            <person name="Muzny D."/>
            <person name="Qin X."/>
            <person name="Buhay C."/>
            <person name="Dugan-Rocha S."/>
            <person name="Ding Y."/>
            <person name="Chen G."/>
            <person name="Hawes A."/>
            <person name="Holder M."/>
            <person name="Jhangiani S."/>
            <person name="Johnson A."/>
            <person name="Khan Z."/>
            <person name="Li Z."/>
            <person name="Liu W."/>
            <person name="Liu X."/>
            <person name="Perez L."/>
            <person name="Shen H."/>
            <person name="Wang Q."/>
            <person name="Watt J."/>
            <person name="Xi L."/>
            <person name="Xin Y."/>
            <person name="Zhou J."/>
            <person name="Deng J."/>
            <person name="Jiang H."/>
            <person name="Liu Y."/>
            <person name="Qu J."/>
            <person name="Song X.-Z."/>
            <person name="Zhang L."/>
            <person name="Villasana D."/>
            <person name="Johnson A."/>
            <person name="Liu J."/>
            <person name="Liyanage D."/>
            <person name="Lorensuhewa L."/>
            <person name="Robinson T."/>
            <person name="Song A."/>
            <person name="Song B.-B."/>
            <person name="Dinh H."/>
            <person name="Thornton R."/>
            <person name="Coyle M."/>
            <person name="Francisco L."/>
            <person name="Jackson L."/>
            <person name="Javaid M."/>
            <person name="Korchina V."/>
            <person name="Kovar C."/>
            <person name="Mata R."/>
            <person name="Mathew T."/>
            <person name="Ngo R."/>
            <person name="Nguyen L."/>
            <person name="Nguyen N."/>
            <person name="Okwuonu G."/>
            <person name="Ongeri F."/>
            <person name="Pham C."/>
            <person name="Simmons D."/>
            <person name="Wilczek-Boney K."/>
            <person name="Hale W."/>
            <person name="Jakkamsetti A."/>
            <person name="Pham P."/>
            <person name="Ruth R."/>
            <person name="San Lucas F."/>
            <person name="Warren J."/>
            <person name="Zhang J."/>
            <person name="Zhao Z."/>
            <person name="Zhou C."/>
            <person name="Zhu D."/>
            <person name="Lee S."/>
            <person name="Bess C."/>
            <person name="Blankenburg K."/>
            <person name="Forbes L."/>
            <person name="Fu Q."/>
            <person name="Gubbala S."/>
            <person name="Hirani K."/>
            <person name="Jayaseelan J.C."/>
            <person name="Lara F."/>
            <person name="Munidasa M."/>
            <person name="Palculict T."/>
            <person name="Patil S."/>
            <person name="Pu L.-L."/>
            <person name="Saada N."/>
            <person name="Tang L."/>
            <person name="Weissenberger G."/>
            <person name="Zhu Y."/>
            <person name="Hemphill L."/>
            <person name="Shang Y."/>
            <person name="Youmans B."/>
            <person name="Ayvaz T."/>
            <person name="Ross M."/>
            <person name="Santibanez J."/>
            <person name="Aqrawi P."/>
            <person name="Gross S."/>
            <person name="Joshi V."/>
            <person name="Fowler G."/>
            <person name="Nazareth L."/>
            <person name="Reid J."/>
            <person name="Worley K."/>
            <person name="Petrosino J."/>
            <person name="Highlander S."/>
            <person name="Gibbs R."/>
        </authorList>
    </citation>
    <scope>NUCLEOTIDE SEQUENCE [LARGE SCALE GENOMIC DNA]</scope>
    <source>
        <strain evidence="1">ATCC 33707</strain>
    </source>
</reference>
<sequence length="295" mass="32341">MTDLPPELTWGAWVPLHGISRNPTIPRTPGVYRVRRTGRVDLDYVGQTGRSLRGRLGALSRCHSDTMPYRDPHTAAPALWALRHSTGCEFEASAMTTTGDPLLRLGREALEIGLHRQTHGASPTVQFGRVPVGYRASSPNNARLVAAGNRFRGGPYSGPTLAEHRAGTSPVGRLTPDPHAPSWCGHQWSPWRPLHDVSRDLTTPATGLYRIRGDADRALLYVGQGVLPARPRAHLAKISKVGHRQGVLFGSQRRLEVSWVAGPQWPSNHLLELENDLIAAHVLHLDYAPIAQFLG</sequence>
<keyword evidence="2" id="KW-1185">Reference proteome</keyword>
<dbReference type="AlphaFoldDB" id="E9SXN9"/>
<organism evidence="1 2">
    <name type="scientific">Prescottella equi ATCC 33707</name>
    <dbReference type="NCBI Taxonomy" id="525370"/>
    <lineage>
        <taxon>Bacteria</taxon>
        <taxon>Bacillati</taxon>
        <taxon>Actinomycetota</taxon>
        <taxon>Actinomycetes</taxon>
        <taxon>Mycobacteriales</taxon>
        <taxon>Nocardiaceae</taxon>
        <taxon>Prescottella</taxon>
    </lineage>
</organism>
<dbReference type="EMBL" id="ADNW02000006">
    <property type="protein sequence ID" value="EGD25323.1"/>
    <property type="molecule type" value="Genomic_DNA"/>
</dbReference>
<comment type="caution">
    <text evidence="1">The sequence shown here is derived from an EMBL/GenBank/DDBJ whole genome shotgun (WGS) entry which is preliminary data.</text>
</comment>
<name>E9SXN9_RHOHA</name>
<proteinExistence type="predicted"/>
<evidence type="ECO:0000313" key="2">
    <source>
        <dbReference type="Proteomes" id="UP000004245"/>
    </source>
</evidence>
<accession>E9SXN9</accession>
<protein>
    <recommendedName>
        <fullName evidence="3">GIY-YIG domain-containing protein</fullName>
    </recommendedName>
</protein>
<gene>
    <name evidence="1" type="ORF">HMPREF0724_11104</name>
</gene>
<evidence type="ECO:0000313" key="1">
    <source>
        <dbReference type="EMBL" id="EGD25323.1"/>
    </source>
</evidence>